<dbReference type="STRING" id="765257.A0A0C9Z8B0"/>
<reference evidence="2" key="2">
    <citation type="submission" date="2015-01" db="EMBL/GenBank/DDBJ databases">
        <title>Evolutionary Origins and Diversification of the Mycorrhizal Mutualists.</title>
        <authorList>
            <consortium name="DOE Joint Genome Institute"/>
            <consortium name="Mycorrhizal Genomics Consortium"/>
            <person name="Kohler A."/>
            <person name="Kuo A."/>
            <person name="Nagy L.G."/>
            <person name="Floudas D."/>
            <person name="Copeland A."/>
            <person name="Barry K.W."/>
            <person name="Cichocki N."/>
            <person name="Veneault-Fourrey C."/>
            <person name="LaButti K."/>
            <person name="Lindquist E.A."/>
            <person name="Lipzen A."/>
            <person name="Lundell T."/>
            <person name="Morin E."/>
            <person name="Murat C."/>
            <person name="Riley R."/>
            <person name="Ohm R."/>
            <person name="Sun H."/>
            <person name="Tunlid A."/>
            <person name="Henrissat B."/>
            <person name="Grigoriev I.V."/>
            <person name="Hibbett D.S."/>
            <person name="Martin F."/>
        </authorList>
    </citation>
    <scope>NUCLEOTIDE SEQUENCE [LARGE SCALE GENOMIC DNA]</scope>
    <source>
        <strain evidence="2">441</strain>
    </source>
</reference>
<evidence type="ECO:0000313" key="2">
    <source>
        <dbReference type="Proteomes" id="UP000054018"/>
    </source>
</evidence>
<sequence>PLGSNHPDINIFELPLGGSGDYAHNLLQLVSAPTQQQWNIWKTETGITKPPLILGL</sequence>
<dbReference type="Proteomes" id="UP000054018">
    <property type="component" value="Unassembled WGS sequence"/>
</dbReference>
<reference evidence="1 2" key="1">
    <citation type="submission" date="2014-04" db="EMBL/GenBank/DDBJ databases">
        <authorList>
            <consortium name="DOE Joint Genome Institute"/>
            <person name="Kuo A."/>
            <person name="Kohler A."/>
            <person name="Costa M.D."/>
            <person name="Nagy L.G."/>
            <person name="Floudas D."/>
            <person name="Copeland A."/>
            <person name="Barry K.W."/>
            <person name="Cichocki N."/>
            <person name="Veneault-Fourrey C."/>
            <person name="LaButti K."/>
            <person name="Lindquist E.A."/>
            <person name="Lipzen A."/>
            <person name="Lundell T."/>
            <person name="Morin E."/>
            <person name="Murat C."/>
            <person name="Sun H."/>
            <person name="Tunlid A."/>
            <person name="Henrissat B."/>
            <person name="Grigoriev I.V."/>
            <person name="Hibbett D.S."/>
            <person name="Martin F."/>
            <person name="Nordberg H.P."/>
            <person name="Cantor M.N."/>
            <person name="Hua S.X."/>
        </authorList>
    </citation>
    <scope>NUCLEOTIDE SEQUENCE [LARGE SCALE GENOMIC DNA]</scope>
    <source>
        <strain evidence="1 2">441</strain>
    </source>
</reference>
<gene>
    <name evidence="1" type="ORF">PISMIDRAFT_76549</name>
</gene>
<dbReference type="HOGENOM" id="CLU_149057_1_0_1"/>
<organism evidence="1 2">
    <name type="scientific">Pisolithus microcarpus 441</name>
    <dbReference type="NCBI Taxonomy" id="765257"/>
    <lineage>
        <taxon>Eukaryota</taxon>
        <taxon>Fungi</taxon>
        <taxon>Dikarya</taxon>
        <taxon>Basidiomycota</taxon>
        <taxon>Agaricomycotina</taxon>
        <taxon>Agaricomycetes</taxon>
        <taxon>Agaricomycetidae</taxon>
        <taxon>Boletales</taxon>
        <taxon>Sclerodermatineae</taxon>
        <taxon>Pisolithaceae</taxon>
        <taxon>Pisolithus</taxon>
    </lineage>
</organism>
<dbReference type="OrthoDB" id="2669721at2759"/>
<dbReference type="EMBL" id="KN833801">
    <property type="protein sequence ID" value="KIK18627.1"/>
    <property type="molecule type" value="Genomic_DNA"/>
</dbReference>
<protein>
    <submittedName>
        <fullName evidence="1">Uncharacterized protein</fullName>
    </submittedName>
</protein>
<dbReference type="AlphaFoldDB" id="A0A0C9Z8B0"/>
<accession>A0A0C9Z8B0</accession>
<proteinExistence type="predicted"/>
<feature type="non-terminal residue" evidence="1">
    <location>
        <position position="56"/>
    </location>
</feature>
<evidence type="ECO:0000313" key="1">
    <source>
        <dbReference type="EMBL" id="KIK18627.1"/>
    </source>
</evidence>
<keyword evidence="2" id="KW-1185">Reference proteome</keyword>
<feature type="non-terminal residue" evidence="1">
    <location>
        <position position="1"/>
    </location>
</feature>
<name>A0A0C9Z8B0_9AGAM</name>